<comment type="caution">
    <text evidence="1">The sequence shown here is derived from an EMBL/GenBank/DDBJ whole genome shotgun (WGS) entry which is preliminary data.</text>
</comment>
<sequence>MVLAKSMELLFRVVPPSLYLALAMTEAHEKKQRYDLMQSQGLDELGAALAVAQALDCKRGIEPATITFPSSPLENLA</sequence>
<name>A0A0P9KC73_9PSED</name>
<evidence type="ECO:0000313" key="1">
    <source>
        <dbReference type="EMBL" id="RMM09148.1"/>
    </source>
</evidence>
<dbReference type="EMBL" id="RBOC01000106">
    <property type="protein sequence ID" value="RMM09148.1"/>
    <property type="molecule type" value="Genomic_DNA"/>
</dbReference>
<evidence type="ECO:0000313" key="2">
    <source>
        <dbReference type="Proteomes" id="UP000278587"/>
    </source>
</evidence>
<proteinExistence type="predicted"/>
<organism evidence="1 2">
    <name type="scientific">Pseudomonas caricapapayae</name>
    <dbReference type="NCBI Taxonomy" id="46678"/>
    <lineage>
        <taxon>Bacteria</taxon>
        <taxon>Pseudomonadati</taxon>
        <taxon>Pseudomonadota</taxon>
        <taxon>Gammaproteobacteria</taxon>
        <taxon>Pseudomonadales</taxon>
        <taxon>Pseudomonadaceae</taxon>
        <taxon>Pseudomonas</taxon>
    </lineage>
</organism>
<reference evidence="1 2" key="1">
    <citation type="submission" date="2018-08" db="EMBL/GenBank/DDBJ databases">
        <title>Recombination of ecologically and evolutionarily significant loci maintains genetic cohesion in the Pseudomonas syringae species complex.</title>
        <authorList>
            <person name="Dillon M."/>
            <person name="Thakur S."/>
            <person name="Almeida R.N.D."/>
            <person name="Weir B.S."/>
            <person name="Guttman D.S."/>
        </authorList>
    </citation>
    <scope>NUCLEOTIDE SEQUENCE [LARGE SCALE GENOMIC DNA]</scope>
    <source>
        <strain evidence="1 2">ICMP 4086</strain>
    </source>
</reference>
<dbReference type="AlphaFoldDB" id="A0A0P9KC73"/>
<dbReference type="Proteomes" id="UP000278587">
    <property type="component" value="Unassembled WGS sequence"/>
</dbReference>
<accession>A0A0P9KC73</accession>
<gene>
    <name evidence="1" type="ORF">ALQ84_200012</name>
</gene>
<protein>
    <submittedName>
        <fullName evidence="1">Uncharacterized protein</fullName>
    </submittedName>
</protein>